<name>A0ABT0NI33_9FIRM</name>
<comment type="caution">
    <text evidence="1">The sequence shown here is derived from an EMBL/GenBank/DDBJ whole genome shotgun (WGS) entry which is preliminary data.</text>
</comment>
<dbReference type="EMBL" id="SNUZ01000007">
    <property type="protein sequence ID" value="MCL3787308.1"/>
    <property type="molecule type" value="Genomic_DNA"/>
</dbReference>
<evidence type="ECO:0000313" key="2">
    <source>
        <dbReference type="Proteomes" id="UP001056693"/>
    </source>
</evidence>
<organism evidence="1 2">
    <name type="scientific">Ruminococcus bromii</name>
    <dbReference type="NCBI Taxonomy" id="40518"/>
    <lineage>
        <taxon>Bacteria</taxon>
        <taxon>Bacillati</taxon>
        <taxon>Bacillota</taxon>
        <taxon>Clostridia</taxon>
        <taxon>Eubacteriales</taxon>
        <taxon>Oscillospiraceae</taxon>
        <taxon>Ruminococcus</taxon>
    </lineage>
</organism>
<dbReference type="InterPro" id="IPR036388">
    <property type="entry name" value="WH-like_DNA-bd_sf"/>
</dbReference>
<proteinExistence type="predicted"/>
<protein>
    <submittedName>
        <fullName evidence="1">Uncharacterized protein</fullName>
    </submittedName>
</protein>
<reference evidence="1 2" key="1">
    <citation type="submission" date="2019-03" db="EMBL/GenBank/DDBJ databases">
        <authorList>
            <person name="Molinero N."/>
            <person name="Sanchez B."/>
            <person name="Walker A."/>
            <person name="Duncan S."/>
            <person name="Delgado S."/>
            <person name="Margolles A."/>
        </authorList>
    </citation>
    <scope>NUCLEOTIDE SEQUENCE [LARGE SCALE GENOMIC DNA]</scope>
    <source>
        <strain evidence="1 2">IPLA60002</strain>
    </source>
</reference>
<dbReference type="InterPro" id="IPR036390">
    <property type="entry name" value="WH_DNA-bd_sf"/>
</dbReference>
<gene>
    <name evidence="1" type="ORF">E2N93_04615</name>
</gene>
<evidence type="ECO:0000313" key="1">
    <source>
        <dbReference type="EMBL" id="MCL3787308.1"/>
    </source>
</evidence>
<dbReference type="Proteomes" id="UP001056693">
    <property type="component" value="Unassembled WGS sequence"/>
</dbReference>
<keyword evidence="2" id="KW-1185">Reference proteome</keyword>
<accession>A0ABT0NI33</accession>
<dbReference type="RefSeq" id="WP_177548025.1">
    <property type="nucleotide sequence ID" value="NZ_SNUZ01000007.1"/>
</dbReference>
<sequence length="295" mass="35339">MDYKLMNIDLGTAKDNSAMHKTYLEFYNLSKEAISNNEYIPILRILDELPNEFERIENFLEIDKDENKSIFYFGMISGIANLLSDLGKEKTENIDVLNLFKKYRLLYNVLNTINEEYTLSGQELKQDLNFKSESNLSNFMRRIEPYNLIYIQKLGKTNYYTLTAKGKKYLTIYEDIEENNEKFKTIDENIIILLLEQIANQSKTESPNLMKVLSVFSNNNITLKNFHMMKLKINSIFSSRDEYVKRKIVSKLEKYENDENKKRMLEDQSEFHKYNFNFEFKKRDEKFEYFNYVKE</sequence>
<dbReference type="SUPFAM" id="SSF46785">
    <property type="entry name" value="Winged helix' DNA-binding domain"/>
    <property type="match status" value="1"/>
</dbReference>
<dbReference type="Gene3D" id="1.10.10.10">
    <property type="entry name" value="Winged helix-like DNA-binding domain superfamily/Winged helix DNA-binding domain"/>
    <property type="match status" value="1"/>
</dbReference>